<feature type="chain" id="PRO_5040965341" description="Translocation and assembly module subunit TamA" evidence="11">
    <location>
        <begin position="29"/>
        <end position="609"/>
    </location>
</feature>
<evidence type="ECO:0000256" key="3">
    <source>
        <dbReference type="ARBA" id="ARBA00015419"/>
    </source>
</evidence>
<proteinExistence type="inferred from homology"/>
<feature type="signal peptide" evidence="11">
    <location>
        <begin position="1"/>
        <end position="28"/>
    </location>
</feature>
<evidence type="ECO:0000259" key="13">
    <source>
        <dbReference type="Pfam" id="PF07244"/>
    </source>
</evidence>
<comment type="caution">
    <text evidence="15">The sequence shown here is derived from an EMBL/GenBank/DDBJ whole genome shotgun (WGS) entry which is preliminary data.</text>
</comment>
<dbReference type="InterPro" id="IPR035243">
    <property type="entry name" value="TamA_POTRA_Dom_1"/>
</dbReference>
<dbReference type="AlphaFoldDB" id="A0A9X3YQF6"/>
<comment type="subunit">
    <text evidence="10">Interacts with TamB to form the translocation and assembly module (TAM).</text>
</comment>
<feature type="domain" description="Bacterial surface antigen (D15)" evidence="12">
    <location>
        <begin position="304"/>
        <end position="587"/>
    </location>
</feature>
<dbReference type="InterPro" id="IPR000184">
    <property type="entry name" value="Bac_surfAg_D15"/>
</dbReference>
<dbReference type="GO" id="GO:0009279">
    <property type="term" value="C:cell outer membrane"/>
    <property type="evidence" value="ECO:0007669"/>
    <property type="project" value="UniProtKB-SubCell"/>
</dbReference>
<protein>
    <recommendedName>
        <fullName evidence="3">Translocation and assembly module subunit TamA</fullName>
    </recommendedName>
    <alternativeName>
        <fullName evidence="9">Autotransporter assembly factor TamA</fullName>
    </alternativeName>
</protein>
<dbReference type="InterPro" id="IPR010827">
    <property type="entry name" value="BamA/TamA_POTRA"/>
</dbReference>
<evidence type="ECO:0000259" key="14">
    <source>
        <dbReference type="Pfam" id="PF17243"/>
    </source>
</evidence>
<comment type="subcellular location">
    <subcellularLocation>
        <location evidence="1">Cell outer membrane</location>
    </subcellularLocation>
</comment>
<keyword evidence="16" id="KW-1185">Reference proteome</keyword>
<evidence type="ECO:0000256" key="6">
    <source>
        <dbReference type="ARBA" id="ARBA00022729"/>
    </source>
</evidence>
<evidence type="ECO:0000256" key="11">
    <source>
        <dbReference type="SAM" id="SignalP"/>
    </source>
</evidence>
<dbReference type="PANTHER" id="PTHR12815">
    <property type="entry name" value="SORTING AND ASSEMBLY MACHINERY SAMM50 PROTEIN FAMILY MEMBER"/>
    <property type="match status" value="1"/>
</dbReference>
<dbReference type="RefSeq" id="WP_263541164.1">
    <property type="nucleotide sequence ID" value="NZ_JAOVZO020000020.1"/>
</dbReference>
<evidence type="ECO:0000256" key="1">
    <source>
        <dbReference type="ARBA" id="ARBA00004442"/>
    </source>
</evidence>
<dbReference type="GO" id="GO:0097347">
    <property type="term" value="C:TAM protein secretion complex"/>
    <property type="evidence" value="ECO:0007669"/>
    <property type="project" value="TreeGrafter"/>
</dbReference>
<dbReference type="Pfam" id="PF17243">
    <property type="entry name" value="POTRA_TamA_1"/>
    <property type="match status" value="1"/>
</dbReference>
<name>A0A9X3YQF6_9GAMM</name>
<dbReference type="PANTHER" id="PTHR12815:SF47">
    <property type="entry name" value="TRANSLOCATION AND ASSEMBLY MODULE SUBUNIT TAMA"/>
    <property type="match status" value="1"/>
</dbReference>
<evidence type="ECO:0000256" key="7">
    <source>
        <dbReference type="ARBA" id="ARBA00023136"/>
    </source>
</evidence>
<feature type="domain" description="POTRA" evidence="13">
    <location>
        <begin position="200"/>
        <end position="268"/>
    </location>
</feature>
<gene>
    <name evidence="15" type="ORF">OD750_024045</name>
</gene>
<evidence type="ECO:0000313" key="15">
    <source>
        <dbReference type="EMBL" id="MDC8015610.1"/>
    </source>
</evidence>
<evidence type="ECO:0000256" key="9">
    <source>
        <dbReference type="ARBA" id="ARBA00033063"/>
    </source>
</evidence>
<evidence type="ECO:0000256" key="2">
    <source>
        <dbReference type="ARBA" id="ARBA00010248"/>
    </source>
</evidence>
<organism evidence="15 16">
    <name type="scientific">Tahibacter soli</name>
    <dbReference type="NCBI Taxonomy" id="2983605"/>
    <lineage>
        <taxon>Bacteria</taxon>
        <taxon>Pseudomonadati</taxon>
        <taxon>Pseudomonadota</taxon>
        <taxon>Gammaproteobacteria</taxon>
        <taxon>Lysobacterales</taxon>
        <taxon>Rhodanobacteraceae</taxon>
        <taxon>Tahibacter</taxon>
    </lineage>
</organism>
<dbReference type="GO" id="GO:0009306">
    <property type="term" value="P:protein secretion"/>
    <property type="evidence" value="ECO:0007669"/>
    <property type="project" value="TreeGrafter"/>
</dbReference>
<dbReference type="Gene3D" id="3.10.20.310">
    <property type="entry name" value="membrane protein fhac"/>
    <property type="match status" value="3"/>
</dbReference>
<keyword evidence="6 11" id="KW-0732">Signal</keyword>
<feature type="domain" description="TamA POTRA" evidence="14">
    <location>
        <begin position="35"/>
        <end position="110"/>
    </location>
</feature>
<keyword evidence="4" id="KW-1134">Transmembrane beta strand</keyword>
<dbReference type="Proteomes" id="UP001139971">
    <property type="component" value="Unassembled WGS sequence"/>
</dbReference>
<keyword evidence="5" id="KW-0812">Transmembrane</keyword>
<accession>A0A9X3YQF6</accession>
<evidence type="ECO:0000256" key="10">
    <source>
        <dbReference type="ARBA" id="ARBA00093548"/>
    </source>
</evidence>
<dbReference type="Pfam" id="PF01103">
    <property type="entry name" value="Omp85"/>
    <property type="match status" value="1"/>
</dbReference>
<evidence type="ECO:0000256" key="5">
    <source>
        <dbReference type="ARBA" id="ARBA00022692"/>
    </source>
</evidence>
<dbReference type="Pfam" id="PF07244">
    <property type="entry name" value="POTRA"/>
    <property type="match status" value="1"/>
</dbReference>
<keyword evidence="8" id="KW-0998">Cell outer membrane</keyword>
<evidence type="ECO:0000259" key="12">
    <source>
        <dbReference type="Pfam" id="PF01103"/>
    </source>
</evidence>
<dbReference type="EMBL" id="JAOVZO020000020">
    <property type="protein sequence ID" value="MDC8015610.1"/>
    <property type="molecule type" value="Genomic_DNA"/>
</dbReference>
<reference evidence="15" key="1">
    <citation type="submission" date="2023-02" db="EMBL/GenBank/DDBJ databases">
        <title>Tahibacter soli sp. nov. isolated from soil.</title>
        <authorList>
            <person name="Baek J.H."/>
            <person name="Lee J.K."/>
            <person name="Choi D.G."/>
            <person name="Jeon C.O."/>
        </authorList>
    </citation>
    <scope>NUCLEOTIDE SEQUENCE</scope>
    <source>
        <strain evidence="15">BL</strain>
    </source>
</reference>
<dbReference type="InterPro" id="IPR039910">
    <property type="entry name" value="D15-like"/>
</dbReference>
<comment type="similarity">
    <text evidence="2">Belongs to the TamA family.</text>
</comment>
<evidence type="ECO:0000256" key="4">
    <source>
        <dbReference type="ARBA" id="ARBA00022452"/>
    </source>
</evidence>
<evidence type="ECO:0000256" key="8">
    <source>
        <dbReference type="ARBA" id="ARBA00023237"/>
    </source>
</evidence>
<sequence length="609" mass="66822">MIRPRTRSGWRRLSVAVALYVASLGIAAAAKVTTTVGGVEGELKLAVLAGLELNQYDGRDVSAAQVRRLYDRAQDQVAAALVPYGYYDAQVKGELKESPEGWTAVLNVVPGEAVKVGTLNLKLDGEARQLRPVRQALRAFAPQVGDAMSHAAYERGKTAIQAALFASGFLDAQLVTHKVSVTRGTRTAVIDLAWEPGQRYRVGETIFEGAQFDDGFLDRYVPWKQGDFYTQEQLLSLQQRLTEADYFSMVDVNPDIENAQDGVVNILVKLAPAKRSIYTGGIFVGTDTGFGVRGGLERRWMNRRGHKMKSEAIVAQRLKTLSTLYTIPMPGTDNRSFNFGANFRDEDTKTTRSKTTTIVANETRQWMGFTRTLGLKLQTGDFEIGDRKLAVIRGNSTVLYPEVGLTKKNGDDPLFVRRGYSFNVTARAGKKDVLSDSDFVQMRADAKYIRSPAPRQRLILRGTIASTWASDFDALPPDLRFFAGGDRSIRGFGYQTVGPIEVVPRTAPLAPVGVVIGGKNLVVASAEYEYYFTRNWGAAAFVDAGDAFSGTKYNLKIGAGLGVRWRSPVGMVRFDLGFPVKKESKQDAALAPNVLDRGLQIHLVIGPDL</sequence>
<dbReference type="Gene3D" id="2.40.160.50">
    <property type="entry name" value="membrane protein fhac: a member of the omp85/tpsb transporter family"/>
    <property type="match status" value="1"/>
</dbReference>
<keyword evidence="7" id="KW-0472">Membrane</keyword>
<evidence type="ECO:0000313" key="16">
    <source>
        <dbReference type="Proteomes" id="UP001139971"/>
    </source>
</evidence>